<evidence type="ECO:0000256" key="1">
    <source>
        <dbReference type="SAM" id="MobiDB-lite"/>
    </source>
</evidence>
<proteinExistence type="predicted"/>
<dbReference type="Proteomes" id="UP000800041">
    <property type="component" value="Unassembled WGS sequence"/>
</dbReference>
<feature type="compositionally biased region" description="Pro residues" evidence="1">
    <location>
        <begin position="185"/>
        <end position="195"/>
    </location>
</feature>
<gene>
    <name evidence="2" type="ORF">K402DRAFT_227855</name>
</gene>
<dbReference type="EMBL" id="ML977142">
    <property type="protein sequence ID" value="KAF1990374.1"/>
    <property type="molecule type" value="Genomic_DNA"/>
</dbReference>
<name>A0A6G1HBD3_9PEZI</name>
<evidence type="ECO:0000313" key="2">
    <source>
        <dbReference type="EMBL" id="KAF1990374.1"/>
    </source>
</evidence>
<evidence type="ECO:0008006" key="4">
    <source>
        <dbReference type="Google" id="ProtNLM"/>
    </source>
</evidence>
<sequence>MLASPVPFRQRSTTLPVLSLTTPVNRQERCHSFTMTTAPDYQNIQAHQSPYPPQDAFNYGVMVTGSYDATPSEQFHTPQMVSSQLGTPQMGYQTEYLTPRTTSMDDYQPKFEPVDFTHEFKYPQGPEVSSGLNISGVSVSPYDFLPIRPHSSPSTFGPLPDDIIWTGLPQRTSTDLSYTTTHEQPFPPLYSPIPAPAEQRHRPSSSTGSFTDIKNPQPRRSYPPIAPNPAGLAKVAGTKRSMDDEDYADNQLKRRRKFSSPVPASPELSEEDRLLLKLKDEENMPWKDIATRFQTDLGKVYQVPALQMRLKRLRERLRVWTDTDLSALRMAHDYWERSKFEIISAKMMEFGAMEKWSPRQCARKWQELNVGTEVYAGQVMHTPAFSWTSSPVEGPTPSFMPFLHVPATSA</sequence>
<reference evidence="2" key="1">
    <citation type="journal article" date="2020" name="Stud. Mycol.">
        <title>101 Dothideomycetes genomes: a test case for predicting lifestyles and emergence of pathogens.</title>
        <authorList>
            <person name="Haridas S."/>
            <person name="Albert R."/>
            <person name="Binder M."/>
            <person name="Bloem J."/>
            <person name="Labutti K."/>
            <person name="Salamov A."/>
            <person name="Andreopoulos B."/>
            <person name="Baker S."/>
            <person name="Barry K."/>
            <person name="Bills G."/>
            <person name="Bluhm B."/>
            <person name="Cannon C."/>
            <person name="Castanera R."/>
            <person name="Culley D."/>
            <person name="Daum C."/>
            <person name="Ezra D."/>
            <person name="Gonzalez J."/>
            <person name="Henrissat B."/>
            <person name="Kuo A."/>
            <person name="Liang C."/>
            <person name="Lipzen A."/>
            <person name="Lutzoni F."/>
            <person name="Magnuson J."/>
            <person name="Mondo S."/>
            <person name="Nolan M."/>
            <person name="Ohm R."/>
            <person name="Pangilinan J."/>
            <person name="Park H.-J."/>
            <person name="Ramirez L."/>
            <person name="Alfaro M."/>
            <person name="Sun H."/>
            <person name="Tritt A."/>
            <person name="Yoshinaga Y."/>
            <person name="Zwiers L.-H."/>
            <person name="Turgeon B."/>
            <person name="Goodwin S."/>
            <person name="Spatafora J."/>
            <person name="Crous P."/>
            <person name="Grigoriev I."/>
        </authorList>
    </citation>
    <scope>NUCLEOTIDE SEQUENCE</scope>
    <source>
        <strain evidence="2">CBS 113979</strain>
    </source>
</reference>
<organism evidence="2 3">
    <name type="scientific">Aulographum hederae CBS 113979</name>
    <dbReference type="NCBI Taxonomy" id="1176131"/>
    <lineage>
        <taxon>Eukaryota</taxon>
        <taxon>Fungi</taxon>
        <taxon>Dikarya</taxon>
        <taxon>Ascomycota</taxon>
        <taxon>Pezizomycotina</taxon>
        <taxon>Dothideomycetes</taxon>
        <taxon>Pleosporomycetidae</taxon>
        <taxon>Aulographales</taxon>
        <taxon>Aulographaceae</taxon>
    </lineage>
</organism>
<dbReference type="AlphaFoldDB" id="A0A6G1HBD3"/>
<evidence type="ECO:0000313" key="3">
    <source>
        <dbReference type="Proteomes" id="UP000800041"/>
    </source>
</evidence>
<feature type="region of interest" description="Disordered" evidence="1">
    <location>
        <begin position="178"/>
        <end position="270"/>
    </location>
</feature>
<accession>A0A6G1HBD3</accession>
<feature type="compositionally biased region" description="Polar residues" evidence="1">
    <location>
        <begin position="204"/>
        <end position="214"/>
    </location>
</feature>
<keyword evidence="3" id="KW-1185">Reference proteome</keyword>
<protein>
    <recommendedName>
        <fullName evidence="4">Myb-like domain-containing protein</fullName>
    </recommendedName>
</protein>
<dbReference type="OrthoDB" id="5421421at2759"/>